<evidence type="ECO:0000256" key="2">
    <source>
        <dbReference type="ARBA" id="ARBA00001946"/>
    </source>
</evidence>
<sequence>MNKMASNAKYALWLQKAVEDSDLIEELKRISGDEKEIYDRFYKELEFGTAGLRGVIGAGTNRMNIYTVRRTTQGLANYLNSKKEGASVAIAYDSRIKSELFARECARVLAANGITARIVKELQPVPVLSFAVRELRCDAGIMITASHNPAKYNGYKCYGPDGCQMTDTDADNVYAEILKVDLFDGVEEISFDQGLETGKIVYIEDSFYDKYLDCLEAQSVNPGVCAGSGLKIVYTPLNGAGNKLVRKILARIGVKEIQVVPEQELPDGSFPTCPYPNPEFREALTLALKLAQESKPDLVLATDPDSDRVGIAVKDGDDYRLMTGNETGIMLMNYILSCRKRNGTLPERPVAVKTIVTSEMIPRICADYGCELRNVLTGFKYIGEQILGLERAGEADRFVFGFEESYGYLAGTYVRDKDAVVTSMLICEMAAYYRRQGKSLVQVINELYDRYGYYQNTTLSYSFEGAEGMEIMAGKMSFMREHPFREIAGMKVVKTADYQLSEAVDLATGQKTEIKLPKSNVLSYSLEGGAAVIVRPSGTEPKIKVYVTSVGKDLAHASQITKRLGDFMSGVINQ</sequence>
<evidence type="ECO:0000256" key="11">
    <source>
        <dbReference type="ARBA" id="ARBA00039995"/>
    </source>
</evidence>
<evidence type="ECO:0000256" key="14">
    <source>
        <dbReference type="RuleBase" id="RU004326"/>
    </source>
</evidence>
<evidence type="ECO:0000256" key="3">
    <source>
        <dbReference type="ARBA" id="ARBA00005164"/>
    </source>
</evidence>
<evidence type="ECO:0000313" key="20">
    <source>
        <dbReference type="Proteomes" id="UP000003490"/>
    </source>
</evidence>
<comment type="catalytic activity">
    <reaction evidence="1">
        <text>alpha-D-glucose 1-phosphate = alpha-D-glucose 6-phosphate</text>
        <dbReference type="Rhea" id="RHEA:23536"/>
        <dbReference type="ChEBI" id="CHEBI:58225"/>
        <dbReference type="ChEBI" id="CHEBI:58601"/>
        <dbReference type="EC" id="5.4.2.2"/>
    </reaction>
</comment>
<gene>
    <name evidence="19" type="ORF">CLOLEP_00237</name>
</gene>
<evidence type="ECO:0000256" key="13">
    <source>
        <dbReference type="ARBA" id="ARBA00041467"/>
    </source>
</evidence>
<comment type="pathway">
    <text evidence="3">Glycolipid metabolism; diglucosyl-diacylglycerol biosynthesis.</text>
</comment>
<keyword evidence="10" id="KW-0413">Isomerase</keyword>
<dbReference type="Proteomes" id="UP000003490">
    <property type="component" value="Unassembled WGS sequence"/>
</dbReference>
<reference evidence="19 20" key="1">
    <citation type="submission" date="2007-08" db="EMBL/GenBank/DDBJ databases">
        <title>Draft genome sequence of Clostridium leptum (DSM 753).</title>
        <authorList>
            <person name="Sudarsanam P."/>
            <person name="Ley R."/>
            <person name="Guruge J."/>
            <person name="Turnbaugh P.J."/>
            <person name="Mahowald M."/>
            <person name="Liep D."/>
            <person name="Gordon J."/>
        </authorList>
    </citation>
    <scope>NUCLEOTIDE SEQUENCE [LARGE SCALE GENOMIC DNA]</scope>
    <source>
        <strain evidence="19 20">DSM 753</strain>
    </source>
</reference>
<dbReference type="InterPro" id="IPR005846">
    <property type="entry name" value="A-D-PHexomutase_a/b/a-III"/>
</dbReference>
<dbReference type="Pfam" id="PF02879">
    <property type="entry name" value="PGM_PMM_II"/>
    <property type="match status" value="1"/>
</dbReference>
<dbReference type="Pfam" id="PF02878">
    <property type="entry name" value="PGM_PMM_I"/>
    <property type="match status" value="1"/>
</dbReference>
<accession>A7VNW1</accession>
<evidence type="ECO:0000259" key="16">
    <source>
        <dbReference type="Pfam" id="PF02878"/>
    </source>
</evidence>
<evidence type="ECO:0000259" key="17">
    <source>
        <dbReference type="Pfam" id="PF02879"/>
    </source>
</evidence>
<dbReference type="HOGENOM" id="CLU_016950_0_0_9"/>
<dbReference type="SUPFAM" id="SSF53738">
    <property type="entry name" value="Phosphoglucomutase, first 3 domains"/>
    <property type="match status" value="3"/>
</dbReference>
<dbReference type="Gene3D" id="3.30.310.50">
    <property type="entry name" value="Alpha-D-phosphohexomutase, C-terminal domain"/>
    <property type="match status" value="1"/>
</dbReference>
<dbReference type="PROSITE" id="PS00710">
    <property type="entry name" value="PGM_PMM"/>
    <property type="match status" value="1"/>
</dbReference>
<comment type="similarity">
    <text evidence="5 14">Belongs to the phosphohexose mutase family.</text>
</comment>
<dbReference type="Pfam" id="PF02880">
    <property type="entry name" value="PGM_PMM_III"/>
    <property type="match status" value="1"/>
</dbReference>
<dbReference type="GO" id="GO:0004614">
    <property type="term" value="F:phosphoglucomutase activity"/>
    <property type="evidence" value="ECO:0007669"/>
    <property type="project" value="UniProtKB-EC"/>
</dbReference>
<dbReference type="InterPro" id="IPR016066">
    <property type="entry name" value="A-D-PHexomutase_CS"/>
</dbReference>
<dbReference type="CDD" id="cd05799">
    <property type="entry name" value="PGM2"/>
    <property type="match status" value="1"/>
</dbReference>
<dbReference type="InterPro" id="IPR036900">
    <property type="entry name" value="A-D-PHexomutase_C_sf"/>
</dbReference>
<proteinExistence type="inferred from homology"/>
<evidence type="ECO:0000256" key="7">
    <source>
        <dbReference type="ARBA" id="ARBA00022553"/>
    </source>
</evidence>
<dbReference type="SUPFAM" id="SSF55957">
    <property type="entry name" value="Phosphoglucomutase, C-terminal domain"/>
    <property type="match status" value="1"/>
</dbReference>
<evidence type="ECO:0000256" key="4">
    <source>
        <dbReference type="ARBA" id="ARBA00005189"/>
    </source>
</evidence>
<dbReference type="InterPro" id="IPR005841">
    <property type="entry name" value="Alpha-D-phosphohexomutase_SF"/>
</dbReference>
<evidence type="ECO:0000256" key="1">
    <source>
        <dbReference type="ARBA" id="ARBA00000443"/>
    </source>
</evidence>
<dbReference type="GO" id="GO:0008973">
    <property type="term" value="F:phosphopentomutase activity"/>
    <property type="evidence" value="ECO:0007669"/>
    <property type="project" value="TreeGrafter"/>
</dbReference>
<dbReference type="InterPro" id="IPR005843">
    <property type="entry name" value="A-D-PHexomutase_C"/>
</dbReference>
<dbReference type="PANTHER" id="PTHR45745:SF1">
    <property type="entry name" value="PHOSPHOGLUCOMUTASE 2B-RELATED"/>
    <property type="match status" value="1"/>
</dbReference>
<dbReference type="eggNOG" id="COG1109">
    <property type="taxonomic scope" value="Bacteria"/>
</dbReference>
<dbReference type="PRINTS" id="PR00509">
    <property type="entry name" value="PGMPMM"/>
</dbReference>
<evidence type="ECO:0000259" key="15">
    <source>
        <dbReference type="Pfam" id="PF00408"/>
    </source>
</evidence>
<dbReference type="PANTHER" id="PTHR45745">
    <property type="entry name" value="PHOSPHOMANNOMUTASE 45A"/>
    <property type="match status" value="1"/>
</dbReference>
<feature type="domain" description="Alpha-D-phosphohexomutase alpha/beta/alpha" evidence="17">
    <location>
        <begin position="210"/>
        <end position="316"/>
    </location>
</feature>
<dbReference type="InterPro" id="IPR005845">
    <property type="entry name" value="A-D-PHexomutase_a/b/a-II"/>
</dbReference>
<comment type="cofactor">
    <cofactor evidence="2">
        <name>Mg(2+)</name>
        <dbReference type="ChEBI" id="CHEBI:18420"/>
    </cofactor>
</comment>
<comment type="pathway">
    <text evidence="4">Lipid metabolism.</text>
</comment>
<evidence type="ECO:0000256" key="6">
    <source>
        <dbReference type="ARBA" id="ARBA00012728"/>
    </source>
</evidence>
<evidence type="ECO:0000256" key="10">
    <source>
        <dbReference type="ARBA" id="ARBA00023235"/>
    </source>
</evidence>
<dbReference type="AlphaFoldDB" id="A7VNW1"/>
<keyword evidence="9 14" id="KW-0460">Magnesium</keyword>
<keyword evidence="7" id="KW-0597">Phosphoprotein</keyword>
<reference evidence="19 20" key="2">
    <citation type="submission" date="2007-08" db="EMBL/GenBank/DDBJ databases">
        <authorList>
            <person name="Fulton L."/>
            <person name="Clifton S."/>
            <person name="Fulton B."/>
            <person name="Xu J."/>
            <person name="Minx P."/>
            <person name="Pepin K.H."/>
            <person name="Johnson M."/>
            <person name="Thiruvilangam P."/>
            <person name="Bhonagiri V."/>
            <person name="Nash W.E."/>
            <person name="Wang C."/>
            <person name="Mardis E.R."/>
            <person name="Wilson R.K."/>
        </authorList>
    </citation>
    <scope>NUCLEOTIDE SEQUENCE [LARGE SCALE GENOMIC DNA]</scope>
    <source>
        <strain evidence="19 20">DSM 753</strain>
    </source>
</reference>
<dbReference type="EMBL" id="ABCB02000009">
    <property type="protein sequence ID" value="EDO63021.1"/>
    <property type="molecule type" value="Genomic_DNA"/>
</dbReference>
<dbReference type="GO" id="GO:0005975">
    <property type="term" value="P:carbohydrate metabolic process"/>
    <property type="evidence" value="ECO:0007669"/>
    <property type="project" value="InterPro"/>
</dbReference>
<feature type="domain" description="Alpha-D-phosphohexomutase alpha/beta/alpha" evidence="18">
    <location>
        <begin position="324"/>
        <end position="451"/>
    </location>
</feature>
<dbReference type="Gene3D" id="3.40.120.10">
    <property type="entry name" value="Alpha-D-Glucose-1,6-Bisphosphate, subunit A, domain 3"/>
    <property type="match status" value="3"/>
</dbReference>
<evidence type="ECO:0000313" key="19">
    <source>
        <dbReference type="EMBL" id="EDO63021.1"/>
    </source>
</evidence>
<dbReference type="InterPro" id="IPR016055">
    <property type="entry name" value="A-D-PHexomutase_a/b/a-I/II/III"/>
</dbReference>
<evidence type="ECO:0000256" key="5">
    <source>
        <dbReference type="ARBA" id="ARBA00010231"/>
    </source>
</evidence>
<dbReference type="EC" id="5.4.2.2" evidence="6"/>
<feature type="domain" description="Alpha-D-phosphohexomutase C-terminal" evidence="15">
    <location>
        <begin position="520"/>
        <end position="553"/>
    </location>
</feature>
<name>A7VNW1_9FIRM</name>
<comment type="caution">
    <text evidence="19">The sequence shown here is derived from an EMBL/GenBank/DDBJ whole genome shotgun (WGS) entry which is preliminary data.</text>
</comment>
<dbReference type="GO" id="GO:0000287">
    <property type="term" value="F:magnesium ion binding"/>
    <property type="evidence" value="ECO:0007669"/>
    <property type="project" value="InterPro"/>
</dbReference>
<feature type="domain" description="Alpha-D-phosphohexomutase alpha/beta/alpha" evidence="16">
    <location>
        <begin position="46"/>
        <end position="180"/>
    </location>
</feature>
<dbReference type="Pfam" id="PF00408">
    <property type="entry name" value="PGM_PMM_IV"/>
    <property type="match status" value="1"/>
</dbReference>
<dbReference type="GO" id="GO:0006166">
    <property type="term" value="P:purine ribonucleoside salvage"/>
    <property type="evidence" value="ECO:0007669"/>
    <property type="project" value="TreeGrafter"/>
</dbReference>
<organism evidence="19 20">
    <name type="scientific">[Clostridium] leptum DSM 753</name>
    <dbReference type="NCBI Taxonomy" id="428125"/>
    <lineage>
        <taxon>Bacteria</taxon>
        <taxon>Bacillati</taxon>
        <taxon>Bacillota</taxon>
        <taxon>Clostridia</taxon>
        <taxon>Eubacteriales</taxon>
        <taxon>Oscillospiraceae</taxon>
        <taxon>Oscillospiraceae incertae sedis</taxon>
    </lineage>
</organism>
<evidence type="ECO:0000256" key="12">
    <source>
        <dbReference type="ARBA" id="ARBA00041398"/>
    </source>
</evidence>
<dbReference type="InterPro" id="IPR005844">
    <property type="entry name" value="A-D-PHexomutase_a/b/a-I"/>
</dbReference>
<keyword evidence="8 14" id="KW-0479">Metal-binding</keyword>
<protein>
    <recommendedName>
        <fullName evidence="11">Phosphoglucomutase</fullName>
        <ecNumber evidence="6">5.4.2.2</ecNumber>
    </recommendedName>
    <alternativeName>
        <fullName evidence="13">Alpha-phosphoglucomutase</fullName>
    </alternativeName>
    <alternativeName>
        <fullName evidence="12">Glucose phosphomutase</fullName>
    </alternativeName>
</protein>
<evidence type="ECO:0000256" key="8">
    <source>
        <dbReference type="ARBA" id="ARBA00022723"/>
    </source>
</evidence>
<evidence type="ECO:0000256" key="9">
    <source>
        <dbReference type="ARBA" id="ARBA00022842"/>
    </source>
</evidence>
<evidence type="ECO:0000259" key="18">
    <source>
        <dbReference type="Pfam" id="PF02880"/>
    </source>
</evidence>